<organism evidence="3 4">
    <name type="scientific">Actinomycetospora cinnamomea</name>
    <dbReference type="NCBI Taxonomy" id="663609"/>
    <lineage>
        <taxon>Bacteria</taxon>
        <taxon>Bacillati</taxon>
        <taxon>Actinomycetota</taxon>
        <taxon>Actinomycetes</taxon>
        <taxon>Pseudonocardiales</taxon>
        <taxon>Pseudonocardiaceae</taxon>
        <taxon>Actinomycetospora</taxon>
    </lineage>
</organism>
<dbReference type="Pfam" id="PF02769">
    <property type="entry name" value="AIRS_C"/>
    <property type="match status" value="1"/>
</dbReference>
<dbReference type="GO" id="GO:0009228">
    <property type="term" value="P:thiamine biosynthetic process"/>
    <property type="evidence" value="ECO:0007669"/>
    <property type="project" value="InterPro"/>
</dbReference>
<reference evidence="3 4" key="1">
    <citation type="submission" date="2018-04" db="EMBL/GenBank/DDBJ databases">
        <title>Genomic Encyclopedia of Type Strains, Phase IV (KMG-IV): sequencing the most valuable type-strain genomes for metagenomic binning, comparative biology and taxonomic classification.</title>
        <authorList>
            <person name="Goeker M."/>
        </authorList>
    </citation>
    <scope>NUCLEOTIDE SEQUENCE [LARGE SCALE GENOMIC DNA]</scope>
    <source>
        <strain evidence="3 4">DSM 45771</strain>
    </source>
</reference>
<evidence type="ECO:0000259" key="1">
    <source>
        <dbReference type="Pfam" id="PF00586"/>
    </source>
</evidence>
<evidence type="ECO:0000259" key="2">
    <source>
        <dbReference type="Pfam" id="PF02769"/>
    </source>
</evidence>
<dbReference type="PANTHER" id="PTHR30270">
    <property type="entry name" value="THIAMINE-MONOPHOSPHATE KINASE"/>
    <property type="match status" value="1"/>
</dbReference>
<dbReference type="GO" id="GO:0009030">
    <property type="term" value="F:thiamine-phosphate kinase activity"/>
    <property type="evidence" value="ECO:0007669"/>
    <property type="project" value="InterPro"/>
</dbReference>
<proteinExistence type="predicted"/>
<sequence>MAGAVVAGPGTRAESELEEIVRVVAAHPGLLAKADIGLVGDVLGDTDWTSGPGDDGAVVATSTGSVVACGEALWPPFVAHDPWGAGFAAVLANVNDVVAMGALPLGIVDTVVASEATARAALEGMRHACRLYRLPIVGGHLTRHDGDPSISAFALGEVGTPLSMTRIEPGQGLVVAAATDGAMRTDFPFFPAFERRGERCADDVRVLPALARSGACVAAKDISMAGLVGSLAMLLEWGTFGVEVDLDVLPAPPGVATATWLTCFPSFGFLLAVPTGREEEVLTAFRDRELAAAVVGRIDDTGRIGLRRGDAAATAYDLTRRAVTRLPRSGR</sequence>
<name>A0A2U1F401_9PSEU</name>
<evidence type="ECO:0000313" key="4">
    <source>
        <dbReference type="Proteomes" id="UP000245639"/>
    </source>
</evidence>
<dbReference type="Proteomes" id="UP000245639">
    <property type="component" value="Unassembled WGS sequence"/>
</dbReference>
<gene>
    <name evidence="3" type="ORF">C8D89_11297</name>
</gene>
<keyword evidence="4" id="KW-1185">Reference proteome</keyword>
<dbReference type="EMBL" id="QEKW01000012">
    <property type="protein sequence ID" value="PVZ06904.1"/>
    <property type="molecule type" value="Genomic_DNA"/>
</dbReference>
<dbReference type="InterPro" id="IPR036676">
    <property type="entry name" value="PurM-like_C_sf"/>
</dbReference>
<dbReference type="PANTHER" id="PTHR30270:SF0">
    <property type="entry name" value="THIAMINE-MONOPHOSPHATE KINASE"/>
    <property type="match status" value="1"/>
</dbReference>
<feature type="domain" description="PurM-like N-terminal" evidence="1">
    <location>
        <begin position="53"/>
        <end position="158"/>
    </location>
</feature>
<dbReference type="SUPFAM" id="SSF55326">
    <property type="entry name" value="PurM N-terminal domain-like"/>
    <property type="match status" value="1"/>
</dbReference>
<dbReference type="AlphaFoldDB" id="A0A2U1F401"/>
<accession>A0A2U1F401</accession>
<dbReference type="SUPFAM" id="SSF56042">
    <property type="entry name" value="PurM C-terminal domain-like"/>
    <property type="match status" value="1"/>
</dbReference>
<evidence type="ECO:0000313" key="3">
    <source>
        <dbReference type="EMBL" id="PVZ06904.1"/>
    </source>
</evidence>
<protein>
    <recommendedName>
        <fullName evidence="5">AIR synthase</fullName>
    </recommendedName>
</protein>
<evidence type="ECO:0008006" key="5">
    <source>
        <dbReference type="Google" id="ProtNLM"/>
    </source>
</evidence>
<dbReference type="InterPro" id="IPR016188">
    <property type="entry name" value="PurM-like_N"/>
</dbReference>
<dbReference type="InterPro" id="IPR006283">
    <property type="entry name" value="ThiL-like"/>
</dbReference>
<dbReference type="InterPro" id="IPR036921">
    <property type="entry name" value="PurM-like_N_sf"/>
</dbReference>
<feature type="domain" description="PurM-like C-terminal" evidence="2">
    <location>
        <begin position="204"/>
        <end position="306"/>
    </location>
</feature>
<comment type="caution">
    <text evidence="3">The sequence shown here is derived from an EMBL/GenBank/DDBJ whole genome shotgun (WGS) entry which is preliminary data.</text>
</comment>
<dbReference type="Gene3D" id="3.30.1330.10">
    <property type="entry name" value="PurM-like, N-terminal domain"/>
    <property type="match status" value="1"/>
</dbReference>
<dbReference type="Pfam" id="PF00586">
    <property type="entry name" value="AIRS"/>
    <property type="match status" value="1"/>
</dbReference>
<dbReference type="InterPro" id="IPR010918">
    <property type="entry name" value="PurM-like_C_dom"/>
</dbReference>
<dbReference type="Gene3D" id="3.90.650.10">
    <property type="entry name" value="PurM-like C-terminal domain"/>
    <property type="match status" value="1"/>
</dbReference>